<dbReference type="SUPFAM" id="SSF101874">
    <property type="entry name" value="YceI-like"/>
    <property type="match status" value="1"/>
</dbReference>
<dbReference type="Gene3D" id="2.40.128.110">
    <property type="entry name" value="Lipid/polyisoprenoid-binding, YceI-like"/>
    <property type="match status" value="1"/>
</dbReference>
<proteinExistence type="predicted"/>
<accession>A0A8J3CV41</accession>
<dbReference type="Proteomes" id="UP000642809">
    <property type="component" value="Unassembled WGS sequence"/>
</dbReference>
<protein>
    <recommendedName>
        <fullName evidence="2">Lipid/polyisoprenoid-binding YceI-like domain-containing protein</fullName>
    </recommendedName>
</protein>
<feature type="signal peptide" evidence="1">
    <location>
        <begin position="1"/>
        <end position="28"/>
    </location>
</feature>
<comment type="caution">
    <text evidence="3">The sequence shown here is derived from an EMBL/GenBank/DDBJ whole genome shotgun (WGS) entry which is preliminary data.</text>
</comment>
<sequence length="192" mass="20490">MKQVKLSTRIIATLALLLVINISAIAQANYTIASGTELKITGGSSLHDWEMISKDAKGTAVFTMAGNTVNGAQSLRVNAEAESLKSGTRGLDNNAYKALKTGQHKQISFTLKELSGLAPNFTAKGDFTIAGVTKPASFPVKLTQNGSNLVFEGSYDTKLTNFSIDPPTALMGTVKTRDEVTISFKTIFQPTK</sequence>
<name>A0A8J3CV41_9BACT</name>
<dbReference type="Pfam" id="PF04264">
    <property type="entry name" value="YceI"/>
    <property type="match status" value="1"/>
</dbReference>
<dbReference type="InterPro" id="IPR036761">
    <property type="entry name" value="TTHA0802/YceI-like_sf"/>
</dbReference>
<feature type="domain" description="Lipid/polyisoprenoid-binding YceI-like" evidence="2">
    <location>
        <begin position="29"/>
        <end position="189"/>
    </location>
</feature>
<evidence type="ECO:0000259" key="2">
    <source>
        <dbReference type="SMART" id="SM00867"/>
    </source>
</evidence>
<dbReference type="PANTHER" id="PTHR34406">
    <property type="entry name" value="PROTEIN YCEI"/>
    <property type="match status" value="1"/>
</dbReference>
<dbReference type="AlphaFoldDB" id="A0A8J3CV41"/>
<keyword evidence="1" id="KW-0732">Signal</keyword>
<evidence type="ECO:0000313" key="3">
    <source>
        <dbReference type="EMBL" id="GHB28535.1"/>
    </source>
</evidence>
<dbReference type="RefSeq" id="WP_189579021.1">
    <property type="nucleotide sequence ID" value="NZ_BMYF01000003.1"/>
</dbReference>
<gene>
    <name evidence="3" type="ORF">GCM10008106_06500</name>
</gene>
<reference evidence="3" key="1">
    <citation type="journal article" date="2014" name="Int. J. Syst. Evol. Microbiol.">
        <title>Complete genome sequence of Corynebacterium casei LMG S-19264T (=DSM 44701T), isolated from a smear-ripened cheese.</title>
        <authorList>
            <consortium name="US DOE Joint Genome Institute (JGI-PGF)"/>
            <person name="Walter F."/>
            <person name="Albersmeier A."/>
            <person name="Kalinowski J."/>
            <person name="Ruckert C."/>
        </authorList>
    </citation>
    <scope>NUCLEOTIDE SEQUENCE</scope>
    <source>
        <strain evidence="3">KCTC 23224</strain>
    </source>
</reference>
<dbReference type="SMART" id="SM00867">
    <property type="entry name" value="YceI"/>
    <property type="match status" value="1"/>
</dbReference>
<reference evidence="3" key="2">
    <citation type="submission" date="2020-09" db="EMBL/GenBank/DDBJ databases">
        <authorList>
            <person name="Sun Q."/>
            <person name="Kim S."/>
        </authorList>
    </citation>
    <scope>NUCLEOTIDE SEQUENCE</scope>
    <source>
        <strain evidence="3">KCTC 23224</strain>
    </source>
</reference>
<dbReference type="PANTHER" id="PTHR34406:SF1">
    <property type="entry name" value="PROTEIN YCEI"/>
    <property type="match status" value="1"/>
</dbReference>
<dbReference type="InterPro" id="IPR007372">
    <property type="entry name" value="Lipid/polyisoprenoid-bd_YceI"/>
</dbReference>
<feature type="chain" id="PRO_5035163780" description="Lipid/polyisoprenoid-binding YceI-like domain-containing protein" evidence="1">
    <location>
        <begin position="29"/>
        <end position="192"/>
    </location>
</feature>
<evidence type="ECO:0000313" key="4">
    <source>
        <dbReference type="Proteomes" id="UP000642809"/>
    </source>
</evidence>
<keyword evidence="4" id="KW-1185">Reference proteome</keyword>
<evidence type="ECO:0000256" key="1">
    <source>
        <dbReference type="SAM" id="SignalP"/>
    </source>
</evidence>
<dbReference type="EMBL" id="BMYF01000003">
    <property type="protein sequence ID" value="GHB28535.1"/>
    <property type="molecule type" value="Genomic_DNA"/>
</dbReference>
<organism evidence="3 4">
    <name type="scientific">Mongoliitalea lutea</name>
    <dbReference type="NCBI Taxonomy" id="849756"/>
    <lineage>
        <taxon>Bacteria</taxon>
        <taxon>Pseudomonadati</taxon>
        <taxon>Bacteroidota</taxon>
        <taxon>Cytophagia</taxon>
        <taxon>Cytophagales</taxon>
        <taxon>Cyclobacteriaceae</taxon>
        <taxon>Mongoliitalea</taxon>
    </lineage>
</organism>